<dbReference type="InterPro" id="IPR052028">
    <property type="entry name" value="HipA_Ser/Thr_kinase"/>
</dbReference>
<dbReference type="Pfam" id="PF07804">
    <property type="entry name" value="HipA_C"/>
    <property type="match status" value="1"/>
</dbReference>
<evidence type="ECO:0000313" key="5">
    <source>
        <dbReference type="EMBL" id="EWY40768.1"/>
    </source>
</evidence>
<feature type="domain" description="HipA-like C-terminal" evidence="4">
    <location>
        <begin position="22"/>
        <end position="257"/>
    </location>
</feature>
<sequence length="317" mass="35146">MERIIEELPAKPFLAGEDGVSMSLAGAQEKLPVALLPDGRMGIPINGAPSTHILKPDVRRRLWGSVQNEALCMTLADRCGLKTAGVTTGRAGERSYLLVTRYDRVRRDGRWLRVHQEDFCQTLGKPPAAKYERNRSGVRGPRLADMFRVVNDHLTAADRMRLLDAVVFNVLICNTDAHAKNYSDLLTGRSASLAPLYDLMCAAAWENVTKNLSQTIAGKNRGDHVKGRHWRRMADECGFNRTMILRRIEMVAERVRRELSEAVGAVRAMPGGDHPLLGEFAAAIEARCRTVVLNLAHVEADIANDEPEGPEPPSYVF</sequence>
<evidence type="ECO:0000259" key="4">
    <source>
        <dbReference type="Pfam" id="PF07804"/>
    </source>
</evidence>
<dbReference type="InterPro" id="IPR012893">
    <property type="entry name" value="HipA-like_C"/>
</dbReference>
<dbReference type="EMBL" id="AVFL01000006">
    <property type="protein sequence ID" value="EWY40768.1"/>
    <property type="molecule type" value="Genomic_DNA"/>
</dbReference>
<dbReference type="STRING" id="1385369.N825_33100"/>
<dbReference type="Proteomes" id="UP000019486">
    <property type="component" value="Unassembled WGS sequence"/>
</dbReference>
<comment type="caution">
    <text evidence="5">The sequence shown here is derived from an EMBL/GenBank/DDBJ whole genome shotgun (WGS) entry which is preliminary data.</text>
</comment>
<keyword evidence="6" id="KW-1185">Reference proteome</keyword>
<evidence type="ECO:0000256" key="1">
    <source>
        <dbReference type="ARBA" id="ARBA00010164"/>
    </source>
</evidence>
<comment type="similarity">
    <text evidence="1">Belongs to the HipA Ser/Thr kinase family.</text>
</comment>
<evidence type="ECO:0000256" key="2">
    <source>
        <dbReference type="ARBA" id="ARBA00022679"/>
    </source>
</evidence>
<dbReference type="AlphaFoldDB" id="W9HA87"/>
<dbReference type="PANTHER" id="PTHR37419">
    <property type="entry name" value="SERINE/THREONINE-PROTEIN KINASE TOXIN HIPA"/>
    <property type="match status" value="1"/>
</dbReference>
<dbReference type="PANTHER" id="PTHR37419:SF1">
    <property type="entry name" value="SERINE_THREONINE-PROTEIN KINASE TOXIN HIPA"/>
    <property type="match status" value="1"/>
</dbReference>
<dbReference type="GO" id="GO:0004674">
    <property type="term" value="F:protein serine/threonine kinase activity"/>
    <property type="evidence" value="ECO:0007669"/>
    <property type="project" value="TreeGrafter"/>
</dbReference>
<dbReference type="Gene3D" id="1.10.1070.20">
    <property type="match status" value="1"/>
</dbReference>
<accession>W9HA87</accession>
<dbReference type="PATRIC" id="fig|1385369.3.peg.2064"/>
<proteinExistence type="inferred from homology"/>
<dbReference type="GO" id="GO:0005829">
    <property type="term" value="C:cytosol"/>
    <property type="evidence" value="ECO:0007669"/>
    <property type="project" value="TreeGrafter"/>
</dbReference>
<dbReference type="RefSeq" id="WP_157619084.1">
    <property type="nucleotide sequence ID" value="NZ_AVFL01000006.1"/>
</dbReference>
<name>W9HA87_9PROT</name>
<keyword evidence="3" id="KW-0418">Kinase</keyword>
<evidence type="ECO:0000313" key="6">
    <source>
        <dbReference type="Proteomes" id="UP000019486"/>
    </source>
</evidence>
<dbReference type="OrthoDB" id="9805913at2"/>
<gene>
    <name evidence="5" type="ORF">N825_33100</name>
</gene>
<protein>
    <recommendedName>
        <fullName evidence="4">HipA-like C-terminal domain-containing protein</fullName>
    </recommendedName>
</protein>
<keyword evidence="2" id="KW-0808">Transferase</keyword>
<organism evidence="5 6">
    <name type="scientific">Skermanella stibiiresistens SB22</name>
    <dbReference type="NCBI Taxonomy" id="1385369"/>
    <lineage>
        <taxon>Bacteria</taxon>
        <taxon>Pseudomonadati</taxon>
        <taxon>Pseudomonadota</taxon>
        <taxon>Alphaproteobacteria</taxon>
        <taxon>Rhodospirillales</taxon>
        <taxon>Azospirillaceae</taxon>
        <taxon>Skermanella</taxon>
    </lineage>
</organism>
<evidence type="ECO:0000256" key="3">
    <source>
        <dbReference type="ARBA" id="ARBA00022777"/>
    </source>
</evidence>
<reference evidence="5 6" key="1">
    <citation type="submission" date="2013-08" db="EMBL/GenBank/DDBJ databases">
        <title>The genome sequence of Skermanella stibiiresistens.</title>
        <authorList>
            <person name="Zhu W."/>
            <person name="Wang G."/>
        </authorList>
    </citation>
    <scope>NUCLEOTIDE SEQUENCE [LARGE SCALE GENOMIC DNA]</scope>
    <source>
        <strain evidence="5 6">SB22</strain>
    </source>
</reference>